<dbReference type="OrthoDB" id="2357451at2"/>
<sequence>MLFLIHWAFFSIERIEPGELIAQEQSPDGRYTVKTYLNNGGATVSYSVLGVLEFNEQNKKPKNIYWQYKTEEGVILWKDDTTVQINGVLIEVPNGKYDYRHP</sequence>
<reference evidence="1 2" key="1">
    <citation type="submission" date="2018-02" db="EMBL/GenBank/DDBJ databases">
        <title>Jeotgalibacillus proteolyticum sp. nov. a protease producing bacterium isolated from ocean sediments of Laizhou Bay.</title>
        <authorList>
            <person name="Li Y."/>
        </authorList>
    </citation>
    <scope>NUCLEOTIDE SEQUENCE [LARGE SCALE GENOMIC DNA]</scope>
    <source>
        <strain evidence="1 2">22-7</strain>
    </source>
</reference>
<comment type="caution">
    <text evidence="1">The sequence shown here is derived from an EMBL/GenBank/DDBJ whole genome shotgun (WGS) entry which is preliminary data.</text>
</comment>
<proteinExistence type="predicted"/>
<protein>
    <recommendedName>
        <fullName evidence="3">DUF5412 domain-containing protein</fullName>
    </recommendedName>
</protein>
<keyword evidence="2" id="KW-1185">Reference proteome</keyword>
<dbReference type="AlphaFoldDB" id="A0A2S5GFA0"/>
<dbReference type="EMBL" id="PREZ01000002">
    <property type="protein sequence ID" value="PPA71659.1"/>
    <property type="molecule type" value="Genomic_DNA"/>
</dbReference>
<gene>
    <name evidence="1" type="ORF">C4B60_06280</name>
</gene>
<evidence type="ECO:0008006" key="3">
    <source>
        <dbReference type="Google" id="ProtNLM"/>
    </source>
</evidence>
<name>A0A2S5GFA0_9BACL</name>
<dbReference type="InterPro" id="IPR035406">
    <property type="entry name" value="DUF5412"/>
</dbReference>
<accession>A0A2S5GFA0</accession>
<dbReference type="Proteomes" id="UP000239047">
    <property type="component" value="Unassembled WGS sequence"/>
</dbReference>
<dbReference type="RefSeq" id="WP_104057148.1">
    <property type="nucleotide sequence ID" value="NZ_PREZ01000002.1"/>
</dbReference>
<dbReference type="Pfam" id="PF17428">
    <property type="entry name" value="DUF5412"/>
    <property type="match status" value="1"/>
</dbReference>
<evidence type="ECO:0000313" key="2">
    <source>
        <dbReference type="Proteomes" id="UP000239047"/>
    </source>
</evidence>
<organism evidence="1 2">
    <name type="scientific">Jeotgalibacillus proteolyticus</name>
    <dbReference type="NCBI Taxonomy" id="2082395"/>
    <lineage>
        <taxon>Bacteria</taxon>
        <taxon>Bacillati</taxon>
        <taxon>Bacillota</taxon>
        <taxon>Bacilli</taxon>
        <taxon>Bacillales</taxon>
        <taxon>Caryophanaceae</taxon>
        <taxon>Jeotgalibacillus</taxon>
    </lineage>
</organism>
<evidence type="ECO:0000313" key="1">
    <source>
        <dbReference type="EMBL" id="PPA71659.1"/>
    </source>
</evidence>